<proteinExistence type="predicted"/>
<organism evidence="1 2">
    <name type="scientific">Cedecea neteri</name>
    <dbReference type="NCBI Taxonomy" id="158822"/>
    <lineage>
        <taxon>Bacteria</taxon>
        <taxon>Pseudomonadati</taxon>
        <taxon>Pseudomonadota</taxon>
        <taxon>Gammaproteobacteria</taxon>
        <taxon>Enterobacterales</taxon>
        <taxon>Enterobacteriaceae</taxon>
        <taxon>Cedecea</taxon>
    </lineage>
</organism>
<dbReference type="Proteomes" id="UP000029481">
    <property type="component" value="Chromosome"/>
</dbReference>
<dbReference type="AlphaFoldDB" id="A0A089Q335"/>
<evidence type="ECO:0000313" key="1">
    <source>
        <dbReference type="EMBL" id="AIR05666.1"/>
    </source>
</evidence>
<evidence type="ECO:0000313" key="2">
    <source>
        <dbReference type="Proteomes" id="UP000029481"/>
    </source>
</evidence>
<keyword evidence="2" id="KW-1185">Reference proteome</keyword>
<gene>
    <name evidence="1" type="ORF">JT31_13890</name>
</gene>
<reference evidence="1 2" key="1">
    <citation type="submission" date="2014-09" db="EMBL/GenBank/DDBJ databases">
        <title>Cedecea neteri SSMD04 Genome Sequencing.</title>
        <authorList>
            <person name="Tan J.-Y."/>
        </authorList>
    </citation>
    <scope>NUCLEOTIDE SEQUENCE [LARGE SCALE GENOMIC DNA]</scope>
    <source>
        <strain evidence="1 2">SSMD04</strain>
    </source>
</reference>
<protein>
    <submittedName>
        <fullName evidence="1">Uncharacterized protein</fullName>
    </submittedName>
</protein>
<dbReference type="KEGG" id="cnt:JT31_13890"/>
<name>A0A089Q335_9ENTR</name>
<sequence length="77" mass="8867">MRARSFTKFSVFILIVNIFAIFSPRAREFLPYSAPAAASPKHFPCKFKQASKFMIVVAVTPPKQPYNIRQYKLAKEQ</sequence>
<dbReference type="EMBL" id="CP009451">
    <property type="protein sequence ID" value="AIR05666.1"/>
    <property type="molecule type" value="Genomic_DNA"/>
</dbReference>
<accession>A0A089Q335</accession>